<feature type="binding site" evidence="10">
    <location>
        <position position="150"/>
    </location>
    <ligand>
        <name>NAD(+)</name>
        <dbReference type="ChEBI" id="CHEBI:57540"/>
    </ligand>
</feature>
<comment type="catalytic activity">
    <reaction evidence="6 7">
        <text>UDP-alpha-D-glucose + 2 NAD(+) + H2O = UDP-alpha-D-glucuronate + 2 NADH + 3 H(+)</text>
        <dbReference type="Rhea" id="RHEA:23596"/>
        <dbReference type="ChEBI" id="CHEBI:15377"/>
        <dbReference type="ChEBI" id="CHEBI:15378"/>
        <dbReference type="ChEBI" id="CHEBI:57540"/>
        <dbReference type="ChEBI" id="CHEBI:57945"/>
        <dbReference type="ChEBI" id="CHEBI:58052"/>
        <dbReference type="ChEBI" id="CHEBI:58885"/>
        <dbReference type="EC" id="1.1.1.22"/>
    </reaction>
</comment>
<dbReference type="SMART" id="SM00984">
    <property type="entry name" value="UDPG_MGDP_dh_C"/>
    <property type="match status" value="1"/>
</dbReference>
<dbReference type="SUPFAM" id="SSF48179">
    <property type="entry name" value="6-phosphogluconate dehydrogenase C-terminal domain-like"/>
    <property type="match status" value="1"/>
</dbReference>
<dbReference type="GO" id="GO:0003979">
    <property type="term" value="F:UDP-glucose 6-dehydrogenase activity"/>
    <property type="evidence" value="ECO:0007669"/>
    <property type="project" value="UniProtKB-EC"/>
</dbReference>
<dbReference type="InterPro" id="IPR013328">
    <property type="entry name" value="6PGD_dom2"/>
</dbReference>
<dbReference type="InterPro" id="IPR014026">
    <property type="entry name" value="UDP-Glc/GDP-Man_DH_dimer"/>
</dbReference>
<dbReference type="NCBIfam" id="TIGR03026">
    <property type="entry name" value="NDP-sugDHase"/>
    <property type="match status" value="1"/>
</dbReference>
<dbReference type="Gene3D" id="1.10.1040.10">
    <property type="entry name" value="N-(1-d-carboxylethyl)-l-norvaline Dehydrogenase, domain 2"/>
    <property type="match status" value="1"/>
</dbReference>
<comment type="pathway">
    <text evidence="1">Nucleotide-sugar biosynthesis; UDP-alpha-D-glucuronate biosynthesis; UDP-alpha-D-glucuronate from UDP-alpha-D-glucose: step 1/1.</text>
</comment>
<evidence type="ECO:0000256" key="10">
    <source>
        <dbReference type="PIRSR" id="PIRSR500134-3"/>
    </source>
</evidence>
<evidence type="ECO:0000313" key="12">
    <source>
        <dbReference type="EMBL" id="MBE6506243.1"/>
    </source>
</evidence>
<proteinExistence type="inferred from homology"/>
<keyword evidence="4 7" id="KW-0560">Oxidoreductase</keyword>
<protein>
    <recommendedName>
        <fullName evidence="3 7">UDP-glucose 6-dehydrogenase</fullName>
        <ecNumber evidence="3 7">1.1.1.22</ecNumber>
    </recommendedName>
</protein>
<dbReference type="InterPro" id="IPR036291">
    <property type="entry name" value="NAD(P)-bd_dom_sf"/>
</dbReference>
<dbReference type="GO" id="GO:0051287">
    <property type="term" value="F:NAD binding"/>
    <property type="evidence" value="ECO:0007669"/>
    <property type="project" value="InterPro"/>
</dbReference>
<dbReference type="InterPro" id="IPR036220">
    <property type="entry name" value="UDP-Glc/GDP-Man_DH_C_sf"/>
</dbReference>
<evidence type="ECO:0000256" key="4">
    <source>
        <dbReference type="ARBA" id="ARBA00023002"/>
    </source>
</evidence>
<comment type="similarity">
    <text evidence="2 7">Belongs to the UDP-glucose/GDP-mannose dehydrogenase family.</text>
</comment>
<name>A0A8T3VM04_9EURY</name>
<dbReference type="SUPFAM" id="SSF51735">
    <property type="entry name" value="NAD(P)-binding Rossmann-fold domains"/>
    <property type="match status" value="1"/>
</dbReference>
<dbReference type="Proteomes" id="UP000762703">
    <property type="component" value="Unassembled WGS sequence"/>
</dbReference>
<dbReference type="GO" id="GO:0000271">
    <property type="term" value="P:polysaccharide biosynthetic process"/>
    <property type="evidence" value="ECO:0007669"/>
    <property type="project" value="InterPro"/>
</dbReference>
<feature type="binding site" evidence="9">
    <location>
        <begin position="259"/>
        <end position="263"/>
    </location>
    <ligand>
        <name>substrate</name>
    </ligand>
</feature>
<dbReference type="Pfam" id="PF00984">
    <property type="entry name" value="UDPG_MGDP_dh"/>
    <property type="match status" value="1"/>
</dbReference>
<sequence length="407" mass="46035">MKITVAGVGYVGLSLAVLLAQKHDVTAITTTESKAEKLNQFISPIQDDEIERFFKEAREGQRNLSLHTTTDKEAAYKSADLVIIATPTNYDDVNNFFDTSAVEDAIEWTLKVNPDVLMVIKSTIPVGYTESVREKYGIKNIIFSPEFLRESKALYDNLHPSRIVVGCDDEQKEEGEMFANLLLEGAREEEKRAGSFRQDIPILLTHLTEAEAIKLFANTYLAVRVSYFNELDTYAQSKGLDTQMIIDGVCMDPRIGTHYNNPSFGYGGYCLPKDTKQLLANYKDVPQTMIEAVINSNKVRKHFIADEIISRNPETVGVYRLTMKSNSDNFRASAIQDVMKHIKAEGISIIIYEPTLEDGSEFFRSEVVNDIDRFKSESDVILANRFDTDVLGDVPEKVYTRDLFRRD</sequence>
<accession>A0A8T3VM04</accession>
<evidence type="ECO:0000256" key="3">
    <source>
        <dbReference type="ARBA" id="ARBA00012954"/>
    </source>
</evidence>
<feature type="binding site" evidence="10">
    <location>
        <position position="88"/>
    </location>
    <ligand>
        <name>NAD(+)</name>
        <dbReference type="ChEBI" id="CHEBI:57540"/>
    </ligand>
</feature>
<dbReference type="PANTHER" id="PTHR43750:SF2">
    <property type="entry name" value="UDP-GLUCOSE 6-DEHYDROGENASE"/>
    <property type="match status" value="1"/>
</dbReference>
<feature type="binding site" evidence="10">
    <location>
        <position position="331"/>
    </location>
    <ligand>
        <name>NAD(+)</name>
        <dbReference type="ChEBI" id="CHEBI:57540"/>
    </ligand>
</feature>
<dbReference type="AlphaFoldDB" id="A0A8T3VM04"/>
<feature type="domain" description="UDP-glucose/GDP-mannose dehydrogenase C-terminal" evidence="11">
    <location>
        <begin position="317"/>
        <end position="406"/>
    </location>
</feature>
<dbReference type="Pfam" id="PF03720">
    <property type="entry name" value="UDPG_MGDP_dh_C"/>
    <property type="match status" value="1"/>
</dbReference>
<dbReference type="Pfam" id="PF03721">
    <property type="entry name" value="UDPG_MGDP_dh_N"/>
    <property type="match status" value="1"/>
</dbReference>
<feature type="binding site" evidence="9">
    <location>
        <position position="323"/>
    </location>
    <ligand>
        <name>substrate</name>
    </ligand>
</feature>
<dbReference type="PIRSF" id="PIRSF500134">
    <property type="entry name" value="UDPglc_DH_bac"/>
    <property type="match status" value="1"/>
</dbReference>
<evidence type="ECO:0000256" key="7">
    <source>
        <dbReference type="PIRNR" id="PIRNR000124"/>
    </source>
</evidence>
<feature type="binding site" evidence="9">
    <location>
        <position position="214"/>
    </location>
    <ligand>
        <name>substrate</name>
    </ligand>
</feature>
<evidence type="ECO:0000256" key="5">
    <source>
        <dbReference type="ARBA" id="ARBA00023027"/>
    </source>
</evidence>
<feature type="binding site" evidence="9">
    <location>
        <position position="267"/>
    </location>
    <ligand>
        <name>substrate</name>
    </ligand>
</feature>
<evidence type="ECO:0000313" key="13">
    <source>
        <dbReference type="Proteomes" id="UP000762703"/>
    </source>
</evidence>
<dbReference type="InterPro" id="IPR017476">
    <property type="entry name" value="UDP-Glc/GDP-Man"/>
</dbReference>
<feature type="active site" description="Nucleophile" evidence="8">
    <location>
        <position position="270"/>
    </location>
</feature>
<feature type="binding site" evidence="9">
    <location>
        <position position="324"/>
    </location>
    <ligand>
        <name>substrate</name>
    </ligand>
</feature>
<dbReference type="Gene3D" id="3.40.50.720">
    <property type="entry name" value="NAD(P)-binding Rossmann-like Domain"/>
    <property type="match status" value="2"/>
</dbReference>
<dbReference type="InterPro" id="IPR028357">
    <property type="entry name" value="UDPglc_DH_bac"/>
</dbReference>
<feature type="binding site" evidence="9">
    <location>
        <begin position="147"/>
        <end position="150"/>
    </location>
    <ligand>
        <name>substrate</name>
    </ligand>
</feature>
<dbReference type="InterPro" id="IPR001732">
    <property type="entry name" value="UDP-Glc/GDP-Man_DH_N"/>
</dbReference>
<evidence type="ECO:0000256" key="9">
    <source>
        <dbReference type="PIRSR" id="PIRSR500134-2"/>
    </source>
</evidence>
<reference evidence="12" key="1">
    <citation type="submission" date="2019-04" db="EMBL/GenBank/DDBJ databases">
        <title>Evolution of Biomass-Degrading Anaerobic Consortia Revealed by Metagenomics.</title>
        <authorList>
            <person name="Peng X."/>
        </authorList>
    </citation>
    <scope>NUCLEOTIDE SEQUENCE</scope>
    <source>
        <strain evidence="12">SIG12</strain>
    </source>
</reference>
<organism evidence="12 13">
    <name type="scientific">Methanobrevibacter millerae</name>
    <dbReference type="NCBI Taxonomy" id="230361"/>
    <lineage>
        <taxon>Archaea</taxon>
        <taxon>Methanobacteriati</taxon>
        <taxon>Methanobacteriota</taxon>
        <taxon>Methanomada group</taxon>
        <taxon>Methanobacteria</taxon>
        <taxon>Methanobacteriales</taxon>
        <taxon>Methanobacteriaceae</taxon>
        <taxon>Methanobrevibacter</taxon>
    </lineage>
</organism>
<evidence type="ECO:0000256" key="6">
    <source>
        <dbReference type="ARBA" id="ARBA00047473"/>
    </source>
</evidence>
<gene>
    <name evidence="12" type="ORF">E7Z73_11045</name>
</gene>
<keyword evidence="5 7" id="KW-0520">NAD</keyword>
<dbReference type="RefSeq" id="WP_303737911.1">
    <property type="nucleotide sequence ID" value="NZ_SUTE01000097.1"/>
</dbReference>
<evidence type="ECO:0000259" key="11">
    <source>
        <dbReference type="SMART" id="SM00984"/>
    </source>
</evidence>
<comment type="caution">
    <text evidence="12">The sequence shown here is derived from an EMBL/GenBank/DDBJ whole genome shotgun (WGS) entry which is preliminary data.</text>
</comment>
<evidence type="ECO:0000256" key="8">
    <source>
        <dbReference type="PIRSR" id="PIRSR500134-1"/>
    </source>
</evidence>
<feature type="binding site" evidence="10">
    <location>
        <position position="34"/>
    </location>
    <ligand>
        <name>NAD(+)</name>
        <dbReference type="ChEBI" id="CHEBI:57540"/>
    </ligand>
</feature>
<dbReference type="EMBL" id="SUTE01000097">
    <property type="protein sequence ID" value="MBE6506243.1"/>
    <property type="molecule type" value="Genomic_DNA"/>
</dbReference>
<dbReference type="PANTHER" id="PTHR43750">
    <property type="entry name" value="UDP-GLUCOSE 6-DEHYDROGENASE TUAD"/>
    <property type="match status" value="1"/>
</dbReference>
<dbReference type="PIRSF" id="PIRSF000124">
    <property type="entry name" value="UDPglc_GDPman_dh"/>
    <property type="match status" value="1"/>
</dbReference>
<dbReference type="EC" id="1.1.1.22" evidence="3 7"/>
<evidence type="ECO:0000256" key="2">
    <source>
        <dbReference type="ARBA" id="ARBA00006601"/>
    </source>
</evidence>
<evidence type="ECO:0000256" key="1">
    <source>
        <dbReference type="ARBA" id="ARBA00004701"/>
    </source>
</evidence>
<feature type="binding site" evidence="9">
    <location>
        <position position="407"/>
    </location>
    <ligand>
        <name>substrate</name>
    </ligand>
</feature>
<feature type="binding site" evidence="10">
    <location>
        <position position="273"/>
    </location>
    <ligand>
        <name>NAD(+)</name>
        <dbReference type="ChEBI" id="CHEBI:57540"/>
    </ligand>
</feature>
<feature type="binding site" evidence="10">
    <location>
        <position position="123"/>
    </location>
    <ligand>
        <name>NAD(+)</name>
        <dbReference type="ChEBI" id="CHEBI:57540"/>
    </ligand>
</feature>
<dbReference type="InterPro" id="IPR014027">
    <property type="entry name" value="UDP-Glc/GDP-Man_DH_C"/>
</dbReference>
<dbReference type="InterPro" id="IPR008927">
    <property type="entry name" value="6-PGluconate_DH-like_C_sf"/>
</dbReference>
<dbReference type="SUPFAM" id="SSF52413">
    <property type="entry name" value="UDP-glucose/GDP-mannose dehydrogenase C-terminal domain"/>
    <property type="match status" value="1"/>
</dbReference>